<feature type="region of interest" description="Disordered" evidence="1">
    <location>
        <begin position="62"/>
        <end position="101"/>
    </location>
</feature>
<dbReference type="EMBL" id="JACEEZ010001751">
    <property type="protein sequence ID" value="KAG0728880.1"/>
    <property type="molecule type" value="Genomic_DNA"/>
</dbReference>
<proteinExistence type="predicted"/>
<sequence length="172" mass="18648">MAHLLEKCYKARSLKEVYSGLTMERLLQRHPAAVPEARAYADNCTLTFTCTADIASPGQEMASTLAPDKTPNRPHLPQARFQSTGDQPPFSWKQKNTPPGVSQHLGVEFDLASHTPATSGRSPKGCCLETELHPTRAHLLDAQGVGTLYNHKSLPDGIPPLHGPCPPSYSAL</sequence>
<organism evidence="2 3">
    <name type="scientific">Chionoecetes opilio</name>
    <name type="common">Atlantic snow crab</name>
    <name type="synonym">Cancer opilio</name>
    <dbReference type="NCBI Taxonomy" id="41210"/>
    <lineage>
        <taxon>Eukaryota</taxon>
        <taxon>Metazoa</taxon>
        <taxon>Ecdysozoa</taxon>
        <taxon>Arthropoda</taxon>
        <taxon>Crustacea</taxon>
        <taxon>Multicrustacea</taxon>
        <taxon>Malacostraca</taxon>
        <taxon>Eumalacostraca</taxon>
        <taxon>Eucarida</taxon>
        <taxon>Decapoda</taxon>
        <taxon>Pleocyemata</taxon>
        <taxon>Brachyura</taxon>
        <taxon>Eubrachyura</taxon>
        <taxon>Majoidea</taxon>
        <taxon>Majidae</taxon>
        <taxon>Chionoecetes</taxon>
    </lineage>
</organism>
<comment type="caution">
    <text evidence="2">The sequence shown here is derived from an EMBL/GenBank/DDBJ whole genome shotgun (WGS) entry which is preliminary data.</text>
</comment>
<dbReference type="Proteomes" id="UP000770661">
    <property type="component" value="Unassembled WGS sequence"/>
</dbReference>
<reference evidence="2" key="1">
    <citation type="submission" date="2020-07" db="EMBL/GenBank/DDBJ databases">
        <title>The High-quality genome of the commercially important snow crab, Chionoecetes opilio.</title>
        <authorList>
            <person name="Jeong J.-H."/>
            <person name="Ryu S."/>
        </authorList>
    </citation>
    <scope>NUCLEOTIDE SEQUENCE</scope>
    <source>
        <strain evidence="2">MADBK_172401_WGS</strain>
        <tissue evidence="2">Digestive gland</tissue>
    </source>
</reference>
<evidence type="ECO:0000256" key="1">
    <source>
        <dbReference type="SAM" id="MobiDB-lite"/>
    </source>
</evidence>
<evidence type="ECO:0000313" key="3">
    <source>
        <dbReference type="Proteomes" id="UP000770661"/>
    </source>
</evidence>
<dbReference type="OrthoDB" id="6378051at2759"/>
<dbReference type="AlphaFoldDB" id="A0A8J5D4S9"/>
<name>A0A8J5D4S9_CHIOP</name>
<keyword evidence="3" id="KW-1185">Reference proteome</keyword>
<gene>
    <name evidence="2" type="ORF">GWK47_031542</name>
</gene>
<evidence type="ECO:0000313" key="2">
    <source>
        <dbReference type="EMBL" id="KAG0728880.1"/>
    </source>
</evidence>
<accession>A0A8J5D4S9</accession>
<protein>
    <submittedName>
        <fullName evidence="2">Uncharacterized protein</fullName>
    </submittedName>
</protein>